<protein>
    <recommendedName>
        <fullName evidence="1">AbiEi antitoxin C-terminal domain-containing protein</fullName>
    </recommendedName>
</protein>
<dbReference type="EMBL" id="BLSA01000099">
    <property type="protein sequence ID" value="GFP32556.1"/>
    <property type="molecule type" value="Genomic_DNA"/>
</dbReference>
<comment type="caution">
    <text evidence="2">The sequence shown here is derived from an EMBL/GenBank/DDBJ whole genome shotgun (WGS) entry which is preliminary data.</text>
</comment>
<dbReference type="InterPro" id="IPR018547">
    <property type="entry name" value="AbiEi_C"/>
</dbReference>
<evidence type="ECO:0000313" key="2">
    <source>
        <dbReference type="EMBL" id="GFP32556.1"/>
    </source>
</evidence>
<gene>
    <name evidence="2" type="ORF">HKBW3S42_00860</name>
</gene>
<evidence type="ECO:0000313" key="3">
    <source>
        <dbReference type="Proteomes" id="UP000568877"/>
    </source>
</evidence>
<organism evidence="2 3">
    <name type="scientific">Candidatus Hakubella thermalkaliphila</name>
    <dbReference type="NCBI Taxonomy" id="2754717"/>
    <lineage>
        <taxon>Bacteria</taxon>
        <taxon>Bacillati</taxon>
        <taxon>Actinomycetota</taxon>
        <taxon>Actinomycetota incertae sedis</taxon>
        <taxon>Candidatus Hakubellales</taxon>
        <taxon>Candidatus Hakubellaceae</taxon>
        <taxon>Candidatus Hakubella</taxon>
    </lineage>
</organism>
<dbReference type="AlphaFoldDB" id="A0A6V8PNB8"/>
<proteinExistence type="predicted"/>
<name>A0A6V8PNB8_9ACTN</name>
<feature type="domain" description="AbiEi antitoxin C-terminal" evidence="1">
    <location>
        <begin position="91"/>
        <end position="214"/>
    </location>
</feature>
<dbReference type="Proteomes" id="UP000568877">
    <property type="component" value="Unassembled WGS sequence"/>
</dbReference>
<accession>A0A6V8PNB8</accession>
<evidence type="ECO:0000259" key="1">
    <source>
        <dbReference type="Pfam" id="PF09407"/>
    </source>
</evidence>
<sequence>MKMKKTILSKKDLEILEKIIAHYGNIVGFDQIESLLADYSYYELNQRIKFLVQRGWLIRIKRGFYAVASLESHSFANISPLIVSQIFVPDSYVSFESALSYHGLFDQLPNRVTAVTPVKSKKYRFQNLDYQFVKARPKMMTGFEEVSIEGRKVKVAEIEKALLDFLHFRKDTYTVDLVLEKLREAKNEIDPVKLATYARLYPITIQRRLGFLLDVAGISSGELYKSLKKRSGFARLTKNSNIFSAKWRLYYEDR</sequence>
<dbReference type="Pfam" id="PF09407">
    <property type="entry name" value="AbiEi_1"/>
    <property type="match status" value="1"/>
</dbReference>
<reference evidence="2 3" key="1">
    <citation type="journal article" date="2020" name="Front. Microbiol.">
        <title>Single-cell genomics of novel Actinobacteria with the Wood-Ljungdahl pathway discovered in a serpentinizing system.</title>
        <authorList>
            <person name="Merino N."/>
            <person name="Kawai M."/>
            <person name="Boyd E.S."/>
            <person name="Colman D.R."/>
            <person name="McGlynn S.E."/>
            <person name="Nealson K.H."/>
            <person name="Kurokawa K."/>
            <person name="Hongoh Y."/>
        </authorList>
    </citation>
    <scope>NUCLEOTIDE SEQUENCE [LARGE SCALE GENOMIC DNA]</scope>
    <source>
        <strain evidence="2 3">S42</strain>
    </source>
</reference>